<comment type="caution">
    <text evidence="1">The sequence shown here is derived from an EMBL/GenBank/DDBJ whole genome shotgun (WGS) entry which is preliminary data.</text>
</comment>
<dbReference type="RefSeq" id="WP_248160140.1">
    <property type="nucleotide sequence ID" value="NZ_JALNMJ010000045.1"/>
</dbReference>
<evidence type="ECO:0000313" key="1">
    <source>
        <dbReference type="EMBL" id="MCK7616155.1"/>
    </source>
</evidence>
<dbReference type="SUPFAM" id="SSF53335">
    <property type="entry name" value="S-adenosyl-L-methionine-dependent methyltransferases"/>
    <property type="match status" value="1"/>
</dbReference>
<name>A0ABT0H3X1_9HYPH</name>
<evidence type="ECO:0008006" key="3">
    <source>
        <dbReference type="Google" id="ProtNLM"/>
    </source>
</evidence>
<dbReference type="Proteomes" id="UP001431221">
    <property type="component" value="Unassembled WGS sequence"/>
</dbReference>
<sequence>MGSLSEKKLSEVVRAIAKREGIKTFVETGTYKGVTSVWAAEHFSNVITLEIDPETIKTTRTELAHVDNIEFLEGCSRVVLPRILKDTKEEKLCFWLDAHKGGGYFGSGNDCPLIGEIEAINASAVAAYIFIDDARGFLKPPPPPFDWRYWPDISTVLSALNQGPEPRYIIVVDDVIVCVPKSSREALQKAFWDAYPTL</sequence>
<keyword evidence="2" id="KW-1185">Reference proteome</keyword>
<evidence type="ECO:0000313" key="2">
    <source>
        <dbReference type="Proteomes" id="UP001431221"/>
    </source>
</evidence>
<dbReference type="Gene3D" id="3.40.50.150">
    <property type="entry name" value="Vaccinia Virus protein VP39"/>
    <property type="match status" value="1"/>
</dbReference>
<organism evidence="1 2">
    <name type="scientific">Roseibium sediminicola</name>
    <dbReference type="NCBI Taxonomy" id="2933272"/>
    <lineage>
        <taxon>Bacteria</taxon>
        <taxon>Pseudomonadati</taxon>
        <taxon>Pseudomonadota</taxon>
        <taxon>Alphaproteobacteria</taxon>
        <taxon>Hyphomicrobiales</taxon>
        <taxon>Stappiaceae</taxon>
        <taxon>Roseibium</taxon>
    </lineage>
</organism>
<protein>
    <recommendedName>
        <fullName evidence="3">Class I SAM-dependent methyltransferase</fullName>
    </recommendedName>
</protein>
<reference evidence="1" key="1">
    <citation type="submission" date="2022-04" db="EMBL/GenBank/DDBJ databases">
        <title>Roseibium sp. CAU 1639 isolated from mud.</title>
        <authorList>
            <person name="Kim W."/>
        </authorList>
    </citation>
    <scope>NUCLEOTIDE SEQUENCE</scope>
    <source>
        <strain evidence="1">CAU 1639</strain>
    </source>
</reference>
<dbReference type="EMBL" id="JALNMJ010000045">
    <property type="protein sequence ID" value="MCK7616155.1"/>
    <property type="molecule type" value="Genomic_DNA"/>
</dbReference>
<dbReference type="InterPro" id="IPR029063">
    <property type="entry name" value="SAM-dependent_MTases_sf"/>
</dbReference>
<accession>A0ABT0H3X1</accession>
<gene>
    <name evidence="1" type="ORF">M0H32_28740</name>
</gene>
<proteinExistence type="predicted"/>